<dbReference type="Proteomes" id="UP000199086">
    <property type="component" value="Unassembled WGS sequence"/>
</dbReference>
<proteinExistence type="predicted"/>
<protein>
    <submittedName>
        <fullName evidence="1">Uncharacterized protein</fullName>
    </submittedName>
</protein>
<name>A0A1G6GEN5_9ACTN</name>
<reference evidence="1 2" key="1">
    <citation type="submission" date="2016-06" db="EMBL/GenBank/DDBJ databases">
        <authorList>
            <person name="Olsen C.W."/>
            <person name="Carey S."/>
            <person name="Hinshaw L."/>
            <person name="Karasin A.I."/>
        </authorList>
    </citation>
    <scope>NUCLEOTIDE SEQUENCE [LARGE SCALE GENOMIC DNA]</scope>
    <source>
        <strain evidence="1 2">LZ-22</strain>
    </source>
</reference>
<evidence type="ECO:0000313" key="2">
    <source>
        <dbReference type="Proteomes" id="UP000199086"/>
    </source>
</evidence>
<dbReference type="AlphaFoldDB" id="A0A1G6GEN5"/>
<gene>
    <name evidence="1" type="ORF">GA0111570_102262</name>
</gene>
<sequence length="98" mass="10639">MVHAAHVHVAVVHAAVVHVAVVHVAVVHVAVVHVAVVHVAVVHVHVAHVPVVQQVRATRSLLRVLAMGGVRQQFRVRPVEAGRHLVGPRDIDPYPRPR</sequence>
<keyword evidence="2" id="KW-1185">Reference proteome</keyword>
<accession>A0A1G6GEN5</accession>
<dbReference type="STRING" id="1577474.GA0111570_102262"/>
<organism evidence="1 2">
    <name type="scientific">Raineyella antarctica</name>
    <dbReference type="NCBI Taxonomy" id="1577474"/>
    <lineage>
        <taxon>Bacteria</taxon>
        <taxon>Bacillati</taxon>
        <taxon>Actinomycetota</taxon>
        <taxon>Actinomycetes</taxon>
        <taxon>Propionibacteriales</taxon>
        <taxon>Propionibacteriaceae</taxon>
        <taxon>Raineyella</taxon>
    </lineage>
</organism>
<evidence type="ECO:0000313" key="1">
    <source>
        <dbReference type="EMBL" id="SDB80472.1"/>
    </source>
</evidence>
<dbReference type="EMBL" id="FMYF01000002">
    <property type="protein sequence ID" value="SDB80472.1"/>
    <property type="molecule type" value="Genomic_DNA"/>
</dbReference>